<evidence type="ECO:0000256" key="1">
    <source>
        <dbReference type="ARBA" id="ARBA00006484"/>
    </source>
</evidence>
<evidence type="ECO:0000313" key="4">
    <source>
        <dbReference type="Proteomes" id="UP000815677"/>
    </source>
</evidence>
<dbReference type="Proteomes" id="UP000815677">
    <property type="component" value="Unassembled WGS sequence"/>
</dbReference>
<keyword evidence="4" id="KW-1185">Reference proteome</keyword>
<evidence type="ECO:0000313" key="3">
    <source>
        <dbReference type="EMBL" id="GAT54478.1"/>
    </source>
</evidence>
<accession>A0ABQ0LTM4</accession>
<proteinExistence type="inferred from homology"/>
<dbReference type="PANTHER" id="PTHR43976:SF16">
    <property type="entry name" value="SHORT-CHAIN DEHYDROGENASE_REDUCTASE FAMILY PROTEIN"/>
    <property type="match status" value="1"/>
</dbReference>
<reference evidence="3" key="1">
    <citation type="submission" date="2014-09" db="EMBL/GenBank/DDBJ databases">
        <title>Genome sequence of the luminous mushroom Mycena chlorophos for searching fungal bioluminescence genes.</title>
        <authorList>
            <person name="Tanaka Y."/>
            <person name="Kasuga D."/>
            <person name="Oba Y."/>
            <person name="Hase S."/>
            <person name="Sato K."/>
            <person name="Oba Y."/>
            <person name="Sakakibara Y."/>
        </authorList>
    </citation>
    <scope>NUCLEOTIDE SEQUENCE</scope>
</reference>
<keyword evidence="2" id="KW-0560">Oxidoreductase</keyword>
<dbReference type="InterPro" id="IPR002347">
    <property type="entry name" value="SDR_fam"/>
</dbReference>
<dbReference type="PRINTS" id="PR01167">
    <property type="entry name" value="INSADHFAMILY"/>
</dbReference>
<dbReference type="InterPro" id="IPR051911">
    <property type="entry name" value="SDR_oxidoreductase"/>
</dbReference>
<dbReference type="Gene3D" id="3.40.50.720">
    <property type="entry name" value="NAD(P)-binding Rossmann-like Domain"/>
    <property type="match status" value="1"/>
</dbReference>
<dbReference type="Pfam" id="PF00106">
    <property type="entry name" value="adh_short"/>
    <property type="match status" value="1"/>
</dbReference>
<dbReference type="InterPro" id="IPR036291">
    <property type="entry name" value="NAD(P)-bd_dom_sf"/>
</dbReference>
<dbReference type="SUPFAM" id="SSF51735">
    <property type="entry name" value="NAD(P)-binding Rossmann-fold domains"/>
    <property type="match status" value="1"/>
</dbReference>
<name>A0ABQ0LTM4_MYCCL</name>
<dbReference type="EMBL" id="DF848677">
    <property type="protein sequence ID" value="GAT54478.1"/>
    <property type="molecule type" value="Genomic_DNA"/>
</dbReference>
<dbReference type="PANTHER" id="PTHR43976">
    <property type="entry name" value="SHORT CHAIN DEHYDROGENASE"/>
    <property type="match status" value="1"/>
</dbReference>
<protein>
    <recommendedName>
        <fullName evidence="5">NAD(P)-binding protein</fullName>
    </recommendedName>
</protein>
<organism evidence="3 4">
    <name type="scientific">Mycena chlorophos</name>
    <name type="common">Agaric fungus</name>
    <name type="synonym">Agaricus chlorophos</name>
    <dbReference type="NCBI Taxonomy" id="658473"/>
    <lineage>
        <taxon>Eukaryota</taxon>
        <taxon>Fungi</taxon>
        <taxon>Dikarya</taxon>
        <taxon>Basidiomycota</taxon>
        <taxon>Agaricomycotina</taxon>
        <taxon>Agaricomycetes</taxon>
        <taxon>Agaricomycetidae</taxon>
        <taxon>Agaricales</taxon>
        <taxon>Marasmiineae</taxon>
        <taxon>Mycenaceae</taxon>
        <taxon>Mycena</taxon>
    </lineage>
</organism>
<comment type="similarity">
    <text evidence="1">Belongs to the short-chain dehydrogenases/reductases (SDR) family.</text>
</comment>
<sequence length="191" mass="20844">MQFSTNVFGVLNLTNAFPRYFRERQMGMVANISSPGGSESLGVSGLGAYCASKAALDSISNTWARELGEFNVKCVSIQPGLFRVRARVAGDNLKLGSISISEYTMAARNLAHFHNQAGGDPAIGASRIVDFITQNYHKAPSELPLRLAVGLDAFEAMKRVFEDGLAELEKWRKWSFGTDFAGHTIVPAPWN</sequence>
<gene>
    <name evidence="3" type="ORF">MCHLO_11329</name>
</gene>
<evidence type="ECO:0000256" key="2">
    <source>
        <dbReference type="ARBA" id="ARBA00023002"/>
    </source>
</evidence>
<evidence type="ECO:0008006" key="5">
    <source>
        <dbReference type="Google" id="ProtNLM"/>
    </source>
</evidence>